<reference evidence="3 4" key="1">
    <citation type="submission" date="2017-07" db="EMBL/GenBank/DDBJ databases">
        <title>Complete genome sequence of Oryzomicrobium terrae TPP412.</title>
        <authorList>
            <person name="Chiu L.-W."/>
            <person name="Lo K.-J."/>
            <person name="Tsai Y.-M."/>
            <person name="Lin S.-S."/>
            <person name="Kuo C.-H."/>
            <person name="Liu C.-T."/>
        </authorList>
    </citation>
    <scope>NUCLEOTIDE SEQUENCE [LARGE SCALE GENOMIC DNA]</scope>
    <source>
        <strain evidence="3 4">TPP412</strain>
    </source>
</reference>
<evidence type="ECO:0000313" key="3">
    <source>
        <dbReference type="EMBL" id="QEL63558.1"/>
    </source>
</evidence>
<dbReference type="RefSeq" id="WP_082396510.1">
    <property type="nucleotide sequence ID" value="NZ_CP022579.1"/>
</dbReference>
<dbReference type="InterPro" id="IPR012495">
    <property type="entry name" value="TadE-like_dom"/>
</dbReference>
<name>A0A5C1E5L2_9RHOO</name>
<dbReference type="EMBL" id="CP022579">
    <property type="protein sequence ID" value="QEL63558.1"/>
    <property type="molecule type" value="Genomic_DNA"/>
</dbReference>
<protein>
    <recommendedName>
        <fullName evidence="2">TadE-like domain-containing protein</fullName>
    </recommendedName>
</protein>
<proteinExistence type="predicted"/>
<keyword evidence="1" id="KW-0812">Transmembrane</keyword>
<accession>A0A5C1E5L2</accession>
<dbReference type="AlphaFoldDB" id="A0A5C1E5L2"/>
<gene>
    <name evidence="3" type="ORF">OTERR_00820</name>
</gene>
<evidence type="ECO:0000313" key="4">
    <source>
        <dbReference type="Proteomes" id="UP000323671"/>
    </source>
</evidence>
<dbReference type="KEGG" id="otr:OTERR_00820"/>
<dbReference type="Proteomes" id="UP000323671">
    <property type="component" value="Chromosome"/>
</dbReference>
<evidence type="ECO:0000256" key="1">
    <source>
        <dbReference type="SAM" id="Phobius"/>
    </source>
</evidence>
<feature type="domain" description="TadE-like" evidence="2">
    <location>
        <begin position="14"/>
        <end position="56"/>
    </location>
</feature>
<sequence>MIRSHTPTQQRQRGVAAVEFALVSIFFLTLVLGIIELGRLMYVWNTVQEVTRHAAREAVVRDFTTDVDAITREAVFGGGTTGLAYMPGSPEVTNSTVRLTYLDINQNPVNPAPADPADNMSACGDITRTTSCIRYVRAEVCDTTNCGGVFYQPLIGFLLGMSGIDWAIRIPISPVVMPAESLGFVASS</sequence>
<keyword evidence="4" id="KW-1185">Reference proteome</keyword>
<keyword evidence="1" id="KW-1133">Transmembrane helix</keyword>
<feature type="transmembrane region" description="Helical" evidence="1">
    <location>
        <begin position="20"/>
        <end position="44"/>
    </location>
</feature>
<organism evidence="3 4">
    <name type="scientific">Oryzomicrobium terrae</name>
    <dbReference type="NCBI Taxonomy" id="1735038"/>
    <lineage>
        <taxon>Bacteria</taxon>
        <taxon>Pseudomonadati</taxon>
        <taxon>Pseudomonadota</taxon>
        <taxon>Betaproteobacteria</taxon>
        <taxon>Rhodocyclales</taxon>
        <taxon>Rhodocyclaceae</taxon>
        <taxon>Oryzomicrobium</taxon>
    </lineage>
</organism>
<evidence type="ECO:0000259" key="2">
    <source>
        <dbReference type="Pfam" id="PF07811"/>
    </source>
</evidence>
<dbReference type="Pfam" id="PF07811">
    <property type="entry name" value="TadE"/>
    <property type="match status" value="1"/>
</dbReference>
<keyword evidence="1" id="KW-0472">Membrane</keyword>